<feature type="compositionally biased region" description="Polar residues" evidence="1">
    <location>
        <begin position="270"/>
        <end position="284"/>
    </location>
</feature>
<evidence type="ECO:0000313" key="3">
    <source>
        <dbReference type="Proteomes" id="UP000675881"/>
    </source>
</evidence>
<dbReference type="InterPro" id="IPR000210">
    <property type="entry name" value="BTB/POZ_dom"/>
</dbReference>
<feature type="compositionally biased region" description="Polar residues" evidence="1">
    <location>
        <begin position="512"/>
        <end position="523"/>
    </location>
</feature>
<feature type="compositionally biased region" description="Basic and acidic residues" evidence="1">
    <location>
        <begin position="306"/>
        <end position="322"/>
    </location>
</feature>
<proteinExistence type="predicted"/>
<dbReference type="InterPro" id="IPR011333">
    <property type="entry name" value="SKP1/BTB/POZ_sf"/>
</dbReference>
<feature type="region of interest" description="Disordered" evidence="1">
    <location>
        <begin position="223"/>
        <end position="246"/>
    </location>
</feature>
<gene>
    <name evidence="2" type="ORF">LSAA_3015</name>
</gene>
<name>A0A7R8H2D4_LEPSM</name>
<evidence type="ECO:0000256" key="1">
    <source>
        <dbReference type="SAM" id="MobiDB-lite"/>
    </source>
</evidence>
<evidence type="ECO:0000313" key="2">
    <source>
        <dbReference type="EMBL" id="CAF2811850.1"/>
    </source>
</evidence>
<dbReference type="Pfam" id="PF00651">
    <property type="entry name" value="BTB"/>
    <property type="match status" value="1"/>
</dbReference>
<organism evidence="2 3">
    <name type="scientific">Lepeophtheirus salmonis</name>
    <name type="common">Salmon louse</name>
    <name type="synonym">Caligus salmonis</name>
    <dbReference type="NCBI Taxonomy" id="72036"/>
    <lineage>
        <taxon>Eukaryota</taxon>
        <taxon>Metazoa</taxon>
        <taxon>Ecdysozoa</taxon>
        <taxon>Arthropoda</taxon>
        <taxon>Crustacea</taxon>
        <taxon>Multicrustacea</taxon>
        <taxon>Hexanauplia</taxon>
        <taxon>Copepoda</taxon>
        <taxon>Siphonostomatoida</taxon>
        <taxon>Caligidae</taxon>
        <taxon>Lepeophtheirus</taxon>
    </lineage>
</organism>
<dbReference type="InterPro" id="IPR013087">
    <property type="entry name" value="Znf_C2H2_type"/>
</dbReference>
<keyword evidence="3" id="KW-1185">Reference proteome</keyword>
<feature type="region of interest" description="Disordered" evidence="1">
    <location>
        <begin position="496"/>
        <end position="523"/>
    </location>
</feature>
<dbReference type="Proteomes" id="UP000675881">
    <property type="component" value="Chromosome 11"/>
</dbReference>
<accession>A0A7R8H2D4</accession>
<dbReference type="Gene3D" id="3.30.710.10">
    <property type="entry name" value="Potassium Channel Kv1.1, Chain A"/>
    <property type="match status" value="1"/>
</dbReference>
<feature type="region of interest" description="Disordered" evidence="1">
    <location>
        <begin position="537"/>
        <end position="602"/>
    </location>
</feature>
<reference evidence="2" key="1">
    <citation type="submission" date="2021-02" db="EMBL/GenBank/DDBJ databases">
        <authorList>
            <person name="Bekaert M."/>
        </authorList>
    </citation>
    <scope>NUCLEOTIDE SEQUENCE</scope>
    <source>
        <strain evidence="2">IoA-00</strain>
    </source>
</reference>
<dbReference type="PROSITE" id="PS00028">
    <property type="entry name" value="ZINC_FINGER_C2H2_1"/>
    <property type="match status" value="1"/>
</dbReference>
<sequence length="635" mass="71138">MTKMKHTNTSKKSPSSSTISPSPTSSSSQVLKSSSSWRFVDDLWSLRDRYTDIRLVCSGGRSVSGHQALLALYSPFLKRLFEEEGIREGKRDPEITLYTRRNRRILSSLSHAASLHWEPPGPLSPLSLYELESLARMLDIPLPLLKASTKDCEVEPTRCIHCGVKFQKLKPLKRHLSSCQKAGNTQQMLCLRSCSTPCNKKQHQVPVEPMRVLRTRSCTLKKAPVNASSTSRASPSPHTSIKDEDTSDDPILSVIVSCESSETVKENGLEPTQSLTSKINGTEPTDSERNSDKYRLLKNERGFEEMDLLGGEKRSKQDDETSSKSNTSSNTPVCEHGCYLCVNSYASPPLLRDHLVAHFKDELWTTIKGFSCGVTTCAICHKEFRKPVIKSVVVRHYGITHLFIKNYLDSEVFDEYFSGQKKAMERRALKMKKQEFEKSVVDKAPIPLPPRKSLLHNDDGVIFSYGNEIRGFMDNDENAIAPPPPPAPLPALPPLPVPPATNDPFVPPPPATQSNLYASTPNLMNGMYTAESSFDRYPRHHHQEDTPSRDNYYSDYYSMPPHSDNNSSVPHGENYFHPDYEPQPQLHQHPSGGGGGGENQSGTFYGAPFNYYDDATYYPPCETTNEHPIIEKLDT</sequence>
<dbReference type="PROSITE" id="PS50097">
    <property type="entry name" value="BTB"/>
    <property type="match status" value="1"/>
</dbReference>
<protein>
    <submittedName>
        <fullName evidence="2">(salmon louse) hypothetical protein</fullName>
    </submittedName>
</protein>
<feature type="compositionally biased region" description="Polar residues" evidence="1">
    <location>
        <begin position="226"/>
        <end position="239"/>
    </location>
</feature>
<dbReference type="EMBL" id="HG994590">
    <property type="protein sequence ID" value="CAF2811850.1"/>
    <property type="molecule type" value="Genomic_DNA"/>
</dbReference>
<feature type="compositionally biased region" description="Pro residues" evidence="1">
    <location>
        <begin position="496"/>
        <end position="511"/>
    </location>
</feature>
<feature type="compositionally biased region" description="Low complexity" evidence="1">
    <location>
        <begin position="10"/>
        <end position="30"/>
    </location>
</feature>
<feature type="region of interest" description="Disordered" evidence="1">
    <location>
        <begin position="306"/>
        <end position="331"/>
    </location>
</feature>
<dbReference type="CDD" id="cd18186">
    <property type="entry name" value="BTB_POZ_ZBTB_KLHL-like"/>
    <property type="match status" value="1"/>
</dbReference>
<dbReference type="AlphaFoldDB" id="A0A7R8H2D4"/>
<feature type="compositionally biased region" description="Basic and acidic residues" evidence="1">
    <location>
        <begin position="537"/>
        <end position="548"/>
    </location>
</feature>
<feature type="region of interest" description="Disordered" evidence="1">
    <location>
        <begin position="262"/>
        <end position="294"/>
    </location>
</feature>
<feature type="region of interest" description="Disordered" evidence="1">
    <location>
        <begin position="1"/>
        <end position="30"/>
    </location>
</feature>